<dbReference type="Proteomes" id="UP000191931">
    <property type="component" value="Unassembled WGS sequence"/>
</dbReference>
<evidence type="ECO:0000256" key="3">
    <source>
        <dbReference type="ARBA" id="ARBA00023316"/>
    </source>
</evidence>
<dbReference type="InterPro" id="IPR016185">
    <property type="entry name" value="PreATP-grasp_dom_sf"/>
</dbReference>
<dbReference type="InterPro" id="IPR011095">
    <property type="entry name" value="Dala_Dala_lig_C"/>
</dbReference>
<dbReference type="GO" id="GO:0008716">
    <property type="term" value="F:D-alanine-D-alanine ligase activity"/>
    <property type="evidence" value="ECO:0007669"/>
    <property type="project" value="UniProtKB-EC"/>
</dbReference>
<proteinExistence type="inferred from homology"/>
<dbReference type="EC" id="6.3.2.4" evidence="6"/>
<gene>
    <name evidence="6" type="primary">ddlB</name>
    <name evidence="6" type="ORF">MTBBW1_1270017</name>
</gene>
<dbReference type="InterPro" id="IPR013815">
    <property type="entry name" value="ATP_grasp_subdomain_1"/>
</dbReference>
<dbReference type="OrthoDB" id="9813261at2"/>
<dbReference type="AlphaFoldDB" id="A0A1W1H6T0"/>
<organism evidence="6 7">
    <name type="scientific">Desulfamplus magnetovallimortis</name>
    <dbReference type="NCBI Taxonomy" id="1246637"/>
    <lineage>
        <taxon>Bacteria</taxon>
        <taxon>Pseudomonadati</taxon>
        <taxon>Thermodesulfobacteriota</taxon>
        <taxon>Desulfobacteria</taxon>
        <taxon>Desulfobacterales</taxon>
        <taxon>Desulfobacteraceae</taxon>
        <taxon>Desulfamplus</taxon>
    </lineage>
</organism>
<name>A0A1W1H6T0_9BACT</name>
<dbReference type="GO" id="GO:0046872">
    <property type="term" value="F:metal ion binding"/>
    <property type="evidence" value="ECO:0007669"/>
    <property type="project" value="InterPro"/>
</dbReference>
<evidence type="ECO:0000256" key="4">
    <source>
        <dbReference type="PROSITE-ProRule" id="PRU00409"/>
    </source>
</evidence>
<accession>A0A1W1H6T0</accession>
<feature type="domain" description="ATP-grasp" evidence="5">
    <location>
        <begin position="113"/>
        <end position="322"/>
    </location>
</feature>
<evidence type="ECO:0000259" key="5">
    <source>
        <dbReference type="PROSITE" id="PS50975"/>
    </source>
</evidence>
<evidence type="ECO:0000313" key="7">
    <source>
        <dbReference type="Proteomes" id="UP000191931"/>
    </source>
</evidence>
<keyword evidence="4" id="KW-0547">Nucleotide-binding</keyword>
<dbReference type="SUPFAM" id="SSF52440">
    <property type="entry name" value="PreATP-grasp domain"/>
    <property type="match status" value="1"/>
</dbReference>
<dbReference type="GO" id="GO:0071555">
    <property type="term" value="P:cell wall organization"/>
    <property type="evidence" value="ECO:0007669"/>
    <property type="project" value="UniProtKB-KW"/>
</dbReference>
<protein>
    <submittedName>
        <fullName evidence="6">DdlB2</fullName>
        <ecNumber evidence="6">6.3.2.4</ecNumber>
    </submittedName>
</protein>
<dbReference type="Pfam" id="PF07478">
    <property type="entry name" value="Dala_Dala_lig_C"/>
    <property type="match status" value="1"/>
</dbReference>
<dbReference type="Gene3D" id="3.30.470.20">
    <property type="entry name" value="ATP-grasp fold, B domain"/>
    <property type="match status" value="1"/>
</dbReference>
<dbReference type="GO" id="GO:0005524">
    <property type="term" value="F:ATP binding"/>
    <property type="evidence" value="ECO:0007669"/>
    <property type="project" value="UniProtKB-UniRule"/>
</dbReference>
<reference evidence="6 7" key="1">
    <citation type="submission" date="2017-03" db="EMBL/GenBank/DDBJ databases">
        <authorList>
            <person name="Afonso C.L."/>
            <person name="Miller P.J."/>
            <person name="Scott M.A."/>
            <person name="Spackman E."/>
            <person name="Goraichik I."/>
            <person name="Dimitrov K.M."/>
            <person name="Suarez D.L."/>
            <person name="Swayne D.E."/>
        </authorList>
    </citation>
    <scope>NUCLEOTIDE SEQUENCE [LARGE SCALE GENOMIC DNA]</scope>
    <source>
        <strain evidence="6">PRJEB14757</strain>
    </source>
</reference>
<dbReference type="SUPFAM" id="SSF56059">
    <property type="entry name" value="Glutathione synthetase ATP-binding domain-like"/>
    <property type="match status" value="1"/>
</dbReference>
<keyword evidence="2 6" id="KW-0436">Ligase</keyword>
<comment type="similarity">
    <text evidence="1">Belongs to the D-alanine--D-alanine ligase family.</text>
</comment>
<keyword evidence="7" id="KW-1185">Reference proteome</keyword>
<dbReference type="EMBL" id="FWEV01000032">
    <property type="protein sequence ID" value="SLM28167.1"/>
    <property type="molecule type" value="Genomic_DNA"/>
</dbReference>
<evidence type="ECO:0000313" key="6">
    <source>
        <dbReference type="EMBL" id="SLM28167.1"/>
    </source>
</evidence>
<keyword evidence="4" id="KW-0067">ATP-binding</keyword>
<dbReference type="InterPro" id="IPR011761">
    <property type="entry name" value="ATP-grasp"/>
</dbReference>
<dbReference type="Gene3D" id="3.30.1490.20">
    <property type="entry name" value="ATP-grasp fold, A domain"/>
    <property type="match status" value="1"/>
</dbReference>
<dbReference type="PANTHER" id="PTHR23132:SF23">
    <property type="entry name" value="D-ALANINE--D-ALANINE LIGASE B"/>
    <property type="match status" value="1"/>
</dbReference>
<dbReference type="PANTHER" id="PTHR23132">
    <property type="entry name" value="D-ALANINE--D-ALANINE LIGASE"/>
    <property type="match status" value="1"/>
</dbReference>
<sequence length="369" mass="41361">MIIGLTYDLRQEYLDMGYSELATAEFDSLETVESIENILQSLGHETVCIGTGRSLTERLVKGERWDLVFNFAEGLNGVAREAQVPAILDMYGIPYTFSDPLVLALTLHKGLTKRVIRDAGLATANFMVIESQYDRPAETLSFEPPFFVKPVAEGTGMGITAKSIVRSRDDLPSVCRELMEQFRQPVLVEEFLSGREFTVGIVGTGRDARVLGTMEIHLLEKAEKDIYSFENKAEWKGRVEYSPVTPENEPLIMDVERLALSSWKVLGCRDGGRIDIRCDRFGKPAFIEVNPLAGLNPTYSDLPILCRFFGISHFQLIEMILSSAIERVKKSYGEFQEIKSHTSEQKRYPSKTADNSDICCQKVAFGEAA</sequence>
<keyword evidence="3" id="KW-0961">Cell wall biogenesis/degradation</keyword>
<dbReference type="PROSITE" id="PS50975">
    <property type="entry name" value="ATP_GRASP"/>
    <property type="match status" value="1"/>
</dbReference>
<dbReference type="Gene3D" id="3.40.50.20">
    <property type="match status" value="1"/>
</dbReference>
<evidence type="ECO:0000256" key="1">
    <source>
        <dbReference type="ARBA" id="ARBA00010871"/>
    </source>
</evidence>
<dbReference type="STRING" id="1246637.MTBBW1_1270017"/>
<dbReference type="RefSeq" id="WP_080804521.1">
    <property type="nucleotide sequence ID" value="NZ_LT828547.1"/>
</dbReference>
<evidence type="ECO:0000256" key="2">
    <source>
        <dbReference type="ARBA" id="ARBA00022598"/>
    </source>
</evidence>